<dbReference type="EMBL" id="BAABCW010000001">
    <property type="protein sequence ID" value="GAA4106998.1"/>
    <property type="molecule type" value="Genomic_DNA"/>
</dbReference>
<proteinExistence type="predicted"/>
<gene>
    <name evidence="1" type="ORF">GCM10022393_01840</name>
</gene>
<name>A0ABP7X8R2_9FLAO</name>
<keyword evidence="2" id="KW-1185">Reference proteome</keyword>
<dbReference type="RefSeq" id="WP_344923926.1">
    <property type="nucleotide sequence ID" value="NZ_BAABCW010000001.1"/>
</dbReference>
<reference evidence="2" key="1">
    <citation type="journal article" date="2019" name="Int. J. Syst. Evol. Microbiol.">
        <title>The Global Catalogue of Microorganisms (GCM) 10K type strain sequencing project: providing services to taxonomists for standard genome sequencing and annotation.</title>
        <authorList>
            <consortium name="The Broad Institute Genomics Platform"/>
            <consortium name="The Broad Institute Genome Sequencing Center for Infectious Disease"/>
            <person name="Wu L."/>
            <person name="Ma J."/>
        </authorList>
    </citation>
    <scope>NUCLEOTIDE SEQUENCE [LARGE SCALE GENOMIC DNA]</scope>
    <source>
        <strain evidence="2">JCM 17106</strain>
    </source>
</reference>
<accession>A0ABP7X8R2</accession>
<sequence>MNKTDTIFFKNKVIPELIHEEAIIALSHYPSLNNTAIEFRITSTMKKSFMKAQPVLASMFRSKEKRRYVILMSERFNIEGDVIRIQDISKEVLIGWLGHELGHLMDYQERSNMNLMIFGLKYFFSSGYIKKAERAADSYAVQHGMKDYILATKDFILNHSQLSEKYKARIKRLYLSPEEILSLVQEQGK</sequence>
<evidence type="ECO:0000313" key="2">
    <source>
        <dbReference type="Proteomes" id="UP001500459"/>
    </source>
</evidence>
<comment type="caution">
    <text evidence="1">The sequence shown here is derived from an EMBL/GenBank/DDBJ whole genome shotgun (WGS) entry which is preliminary data.</text>
</comment>
<dbReference type="Proteomes" id="UP001500459">
    <property type="component" value="Unassembled WGS sequence"/>
</dbReference>
<organism evidence="1 2">
    <name type="scientific">Aquimarina addita</name>
    <dbReference type="NCBI Taxonomy" id="870485"/>
    <lineage>
        <taxon>Bacteria</taxon>
        <taxon>Pseudomonadati</taxon>
        <taxon>Bacteroidota</taxon>
        <taxon>Flavobacteriia</taxon>
        <taxon>Flavobacteriales</taxon>
        <taxon>Flavobacteriaceae</taxon>
        <taxon>Aquimarina</taxon>
    </lineage>
</organism>
<evidence type="ECO:0000313" key="1">
    <source>
        <dbReference type="EMBL" id="GAA4106998.1"/>
    </source>
</evidence>
<evidence type="ECO:0008006" key="3">
    <source>
        <dbReference type="Google" id="ProtNLM"/>
    </source>
</evidence>
<protein>
    <recommendedName>
        <fullName evidence="3">Peptidase M48 domain-containing protein</fullName>
    </recommendedName>
</protein>